<dbReference type="Gene3D" id="2.10.270.10">
    <property type="entry name" value="Cholin Binding"/>
    <property type="match status" value="9"/>
</dbReference>
<dbReference type="Gene3D" id="3.90.1720.10">
    <property type="entry name" value="endopeptidase domain like (from Nostoc punctiforme)"/>
    <property type="match status" value="1"/>
</dbReference>
<name>A0A174RQL3_9FIRM</name>
<keyword evidence="2" id="KW-0732">Signal</keyword>
<evidence type="ECO:0000256" key="1">
    <source>
        <dbReference type="SAM" id="MobiDB-lite"/>
    </source>
</evidence>
<accession>A0A174RQL3</accession>
<dbReference type="OrthoDB" id="1734240at2"/>
<dbReference type="STRING" id="1150298.ERS852406_03035"/>
<proteinExistence type="predicted"/>
<dbReference type="RefSeq" id="WP_055220234.1">
    <property type="nucleotide sequence ID" value="NZ_CYYV01000018.1"/>
</dbReference>
<feature type="chain" id="PRO_5014252551" evidence="2">
    <location>
        <begin position="31"/>
        <end position="914"/>
    </location>
</feature>
<dbReference type="InterPro" id="IPR018337">
    <property type="entry name" value="Cell_wall/Cho-bd_repeat"/>
</dbReference>
<gene>
    <name evidence="3" type="primary">toxA_4</name>
    <name evidence="3" type="ORF">ERS852406_03035</name>
</gene>
<dbReference type="Pfam" id="PF01473">
    <property type="entry name" value="Choline_bind_1"/>
    <property type="match status" value="15"/>
</dbReference>
<evidence type="ECO:0000313" key="3">
    <source>
        <dbReference type="EMBL" id="CUO86719.1"/>
    </source>
</evidence>
<dbReference type="Proteomes" id="UP000095706">
    <property type="component" value="Unassembled WGS sequence"/>
</dbReference>
<dbReference type="PROSITE" id="PS51170">
    <property type="entry name" value="CW"/>
    <property type="match status" value="6"/>
</dbReference>
<dbReference type="Pfam" id="PF19127">
    <property type="entry name" value="Choline_bind_3"/>
    <property type="match status" value="1"/>
</dbReference>
<protein>
    <submittedName>
        <fullName evidence="3">Toxin A</fullName>
    </submittedName>
</protein>
<feature type="region of interest" description="Disordered" evidence="1">
    <location>
        <begin position="39"/>
        <end position="63"/>
    </location>
</feature>
<sequence>MTSKKKLRSLLGGTLFMVLMLSVHPTTVSASAVGSSTVMDQSVETEDQQSGMQSETQTQASQDSVAAVRDSQNGWVKAGDGGWYFYENGQLKTGWLYRNGNWYWLDPDRNGRMAENSWFTYDNNLYYAKGDGAIYKNGFQEVDGNLYYFQSWGGIQRNVYLSISGKMYYVQENGIVARGIVRTMNGHGDLCAFDDTTGAQITQKGWLKKGTSYYWVREDGVLQTGWLLYDDNWYWFDDNGVMMASGWKEINNNLYYFRSWGGIYKNGFQNIGGNEYYFRSWGGVYRNTFFTVKGKTYIAQNDGSIYHASQTGWVQLGDQTYWINQDGSVQTGWLKLEGKWYWLKADGTRAASEWITYDNNRYYFDGDGVMYTGMKEVDGTRYYFHSWGGVYRNESFTWQGKKYWAKDDGTFYTGVCDINGKKYYFLEDGEQITKEGWYLTNGTYYWINKDTSLQTGWVKYDNNWYWMKEDGTMASSEWITYDKNRYYFRSWGGMYTGIHTIGGTKYAFQSWGGLYHDQTFTIGGKTYYANSDGTFATGWVQNGGKTYYFDEDGTSHTGWLLLDGTYYWINANGTRRDDELFQYDGNYYYVDKNGVMATSGWVYWDYNYYYPRSWGGMYKNAFITYDNNLYYLGSDSKMAIGWQSIGGNTYYFRSWGGMITGKQVIDGKTYVFDEDGKLVQSPDGFEPSAQIGVRTVRNFLKNALLPLGNTLYIWGGGHTDAEAESYGVNAQWKQFFNTQNSTYNYSDHLYEYGKGLDCSGYVGWTAHQVTKEYATTTSTGMPAYFARKGWGTCVTGDTSQKFTPGDVVSKSGHVWIVIGQCSDGSVVVIHATPPYIQLGGTVSSTGSINSEAIELANEYMKMYYPVAYERYGVKVLDRSYLTGVNHFTWSSSILSDSEGYRRKKPAEILNDLFQ</sequence>
<feature type="compositionally biased region" description="Polar residues" evidence="1">
    <location>
        <begin position="48"/>
        <end position="63"/>
    </location>
</feature>
<dbReference type="SUPFAM" id="SSF69360">
    <property type="entry name" value="Cell wall binding repeat"/>
    <property type="match status" value="4"/>
</dbReference>
<evidence type="ECO:0000313" key="4">
    <source>
        <dbReference type="Proteomes" id="UP000095706"/>
    </source>
</evidence>
<dbReference type="EMBL" id="CYYV01000018">
    <property type="protein sequence ID" value="CUO86719.1"/>
    <property type="molecule type" value="Genomic_DNA"/>
</dbReference>
<organism evidence="3 4">
    <name type="scientific">Fusicatenibacter saccharivorans</name>
    <dbReference type="NCBI Taxonomy" id="1150298"/>
    <lineage>
        <taxon>Bacteria</taxon>
        <taxon>Bacillati</taxon>
        <taxon>Bacillota</taxon>
        <taxon>Clostridia</taxon>
        <taxon>Lachnospirales</taxon>
        <taxon>Lachnospiraceae</taxon>
        <taxon>Fusicatenibacter</taxon>
    </lineage>
</organism>
<reference evidence="3 4" key="1">
    <citation type="submission" date="2015-09" db="EMBL/GenBank/DDBJ databases">
        <authorList>
            <consortium name="Pathogen Informatics"/>
        </authorList>
    </citation>
    <scope>NUCLEOTIDE SEQUENCE [LARGE SCALE GENOMIC DNA]</scope>
    <source>
        <strain evidence="3 4">2789STDY5608849</strain>
    </source>
</reference>
<feature type="signal peptide" evidence="2">
    <location>
        <begin position="1"/>
        <end position="30"/>
    </location>
</feature>
<evidence type="ECO:0000256" key="2">
    <source>
        <dbReference type="SAM" id="SignalP"/>
    </source>
</evidence>
<dbReference type="AlphaFoldDB" id="A0A174RQL3"/>